<name>A0A5P0JEU2_ECOLX</name>
<evidence type="ECO:0000313" key="1">
    <source>
        <dbReference type="EMBL" id="MQK27265.1"/>
    </source>
</evidence>
<dbReference type="EMBL" id="RYCF01000168">
    <property type="protein sequence ID" value="MQK27265.1"/>
    <property type="molecule type" value="Genomic_DNA"/>
</dbReference>
<dbReference type="Proteomes" id="UP000359125">
    <property type="component" value="Unassembled WGS sequence"/>
</dbReference>
<organism evidence="1 2">
    <name type="scientific">Escherichia coli</name>
    <dbReference type="NCBI Taxonomy" id="562"/>
    <lineage>
        <taxon>Bacteria</taxon>
        <taxon>Pseudomonadati</taxon>
        <taxon>Pseudomonadota</taxon>
        <taxon>Gammaproteobacteria</taxon>
        <taxon>Enterobacterales</taxon>
        <taxon>Enterobacteriaceae</taxon>
        <taxon>Escherichia</taxon>
    </lineage>
</organism>
<sequence length="79" mass="9127">MKMNKLQRLKALEAAIKKDTSCEWSFKPMRSGEYNQIVDACIEGDMDGLRQLLARHGVSDVAEFRDNMLRVLSEMVEDY</sequence>
<comment type="caution">
    <text evidence="1">The sequence shown here is derived from an EMBL/GenBank/DDBJ whole genome shotgun (WGS) entry which is preliminary data.</text>
</comment>
<protein>
    <submittedName>
        <fullName evidence="1">Uncharacterized protein</fullName>
    </submittedName>
</protein>
<reference evidence="1 2" key="1">
    <citation type="journal article" date="2019" name="Environ. Health Perspect.">
        <title>Inter-host Transmission of Carbapenemase-Producing Escherichia coli among Humans and Backyard Animals.</title>
        <authorList>
            <person name="Li J."/>
            <person name="Bi Z."/>
            <person name="Ma S."/>
            <person name="Chen B."/>
            <person name="Cai C."/>
            <person name="He J."/>
            <person name="Schwarz S."/>
            <person name="Sun C."/>
            <person name="Zhou Y."/>
            <person name="Yin J."/>
            <person name="Hulth A."/>
            <person name="Wang Y."/>
            <person name="Shen Z."/>
            <person name="Wang S."/>
            <person name="Wu C."/>
            <person name="Nilsson L.E."/>
            <person name="Walsh T.R."/>
            <person name="Borjesson S."/>
            <person name="Shen J."/>
            <person name="Sun Q."/>
            <person name="Wang Y."/>
        </authorList>
    </citation>
    <scope>NUCLEOTIDE SEQUENCE [LARGE SCALE GENOMIC DNA]</scope>
    <source>
        <strain evidence="1 2">A016f</strain>
    </source>
</reference>
<evidence type="ECO:0000313" key="2">
    <source>
        <dbReference type="Proteomes" id="UP000359125"/>
    </source>
</evidence>
<dbReference type="RefSeq" id="WP_152932281.1">
    <property type="nucleotide sequence ID" value="NZ_RYCF01000168.1"/>
</dbReference>
<accession>A0A5P0JEU2</accession>
<proteinExistence type="predicted"/>
<dbReference type="AlphaFoldDB" id="A0A5P0JEU2"/>
<gene>
    <name evidence="1" type="ORF">EIZ93_23985</name>
</gene>